<dbReference type="InterPro" id="IPR010971">
    <property type="entry name" value="UbiH/COQ6"/>
</dbReference>
<accession>A0ABU1BQ38</accession>
<evidence type="ECO:0000256" key="7">
    <source>
        <dbReference type="ARBA" id="ARBA00023033"/>
    </source>
</evidence>
<keyword evidence="4" id="KW-0285">Flavoprotein</keyword>
<evidence type="ECO:0000313" key="9">
    <source>
        <dbReference type="EMBL" id="MDQ9171057.1"/>
    </source>
</evidence>
<dbReference type="Gene3D" id="3.50.50.60">
    <property type="entry name" value="FAD/NAD(P)-binding domain"/>
    <property type="match status" value="2"/>
</dbReference>
<dbReference type="InterPro" id="IPR051205">
    <property type="entry name" value="UbiH/COQ6_monooxygenase"/>
</dbReference>
<evidence type="ECO:0000256" key="1">
    <source>
        <dbReference type="ARBA" id="ARBA00001974"/>
    </source>
</evidence>
<comment type="pathway">
    <text evidence="2">Cofactor biosynthesis; ubiquinone biosynthesis.</text>
</comment>
<dbReference type="EMBL" id="JAUYVH010000006">
    <property type="protein sequence ID" value="MDQ9171057.1"/>
    <property type="molecule type" value="Genomic_DNA"/>
</dbReference>
<keyword evidence="7 9" id="KW-0503">Monooxygenase</keyword>
<evidence type="ECO:0000256" key="4">
    <source>
        <dbReference type="ARBA" id="ARBA00022630"/>
    </source>
</evidence>
<evidence type="ECO:0000259" key="8">
    <source>
        <dbReference type="Pfam" id="PF01494"/>
    </source>
</evidence>
<comment type="similarity">
    <text evidence="3">Belongs to the UbiH/COQ6 family.</text>
</comment>
<keyword evidence="5" id="KW-0274">FAD</keyword>
<feature type="domain" description="FAD-binding" evidence="8">
    <location>
        <begin position="5"/>
        <end position="347"/>
    </location>
</feature>
<evidence type="ECO:0000256" key="3">
    <source>
        <dbReference type="ARBA" id="ARBA00005349"/>
    </source>
</evidence>
<proteinExistence type="inferred from homology"/>
<gene>
    <name evidence="9" type="ORF">Q8A64_11630</name>
</gene>
<dbReference type="RefSeq" id="WP_338436990.1">
    <property type="nucleotide sequence ID" value="NZ_JAUYVH010000006.1"/>
</dbReference>
<reference evidence="9 10" key="1">
    <citation type="submission" date="2023-08" db="EMBL/GenBank/DDBJ databases">
        <title>Oxalobacteraceae gen .nov., isolated from river sludge outside the plant.</title>
        <authorList>
            <person name="Zhao S.Y."/>
        </authorList>
    </citation>
    <scope>NUCLEOTIDE SEQUENCE [LARGE SCALE GENOMIC DNA]</scope>
    <source>
        <strain evidence="9 10">R-40</strain>
    </source>
</reference>
<name>A0ABU1BQ38_9BURK</name>
<dbReference type="PRINTS" id="PR00420">
    <property type="entry name" value="RNGMNOXGNASE"/>
</dbReference>
<protein>
    <submittedName>
        <fullName evidence="9">FAD-dependent monooxygenase</fullName>
    </submittedName>
</protein>
<keyword evidence="6" id="KW-0560">Oxidoreductase</keyword>
<dbReference type="PANTHER" id="PTHR43876:SF7">
    <property type="entry name" value="UBIQUINONE BIOSYNTHESIS MONOOXYGENASE COQ6, MITOCHONDRIAL"/>
    <property type="match status" value="1"/>
</dbReference>
<evidence type="ECO:0000256" key="6">
    <source>
        <dbReference type="ARBA" id="ARBA00023002"/>
    </source>
</evidence>
<comment type="cofactor">
    <cofactor evidence="1">
        <name>FAD</name>
        <dbReference type="ChEBI" id="CHEBI:57692"/>
    </cofactor>
</comment>
<dbReference type="SUPFAM" id="SSF51905">
    <property type="entry name" value="FAD/NAD(P)-binding domain"/>
    <property type="match status" value="1"/>
</dbReference>
<comment type="caution">
    <text evidence="9">The sequence shown here is derived from an EMBL/GenBank/DDBJ whole genome shotgun (WGS) entry which is preliminary data.</text>
</comment>
<dbReference type="NCBIfam" id="TIGR01988">
    <property type="entry name" value="Ubi-OHases"/>
    <property type="match status" value="1"/>
</dbReference>
<dbReference type="GO" id="GO:0004497">
    <property type="term" value="F:monooxygenase activity"/>
    <property type="evidence" value="ECO:0007669"/>
    <property type="project" value="UniProtKB-KW"/>
</dbReference>
<dbReference type="Pfam" id="PF01494">
    <property type="entry name" value="FAD_binding_3"/>
    <property type="match status" value="1"/>
</dbReference>
<dbReference type="Proteomes" id="UP001225596">
    <property type="component" value="Unassembled WGS sequence"/>
</dbReference>
<dbReference type="PANTHER" id="PTHR43876">
    <property type="entry name" value="UBIQUINONE BIOSYNTHESIS MONOOXYGENASE COQ6, MITOCHONDRIAL"/>
    <property type="match status" value="1"/>
</dbReference>
<evidence type="ECO:0000256" key="2">
    <source>
        <dbReference type="ARBA" id="ARBA00004749"/>
    </source>
</evidence>
<evidence type="ECO:0000313" key="10">
    <source>
        <dbReference type="Proteomes" id="UP001225596"/>
    </source>
</evidence>
<dbReference type="InterPro" id="IPR036188">
    <property type="entry name" value="FAD/NAD-bd_sf"/>
</dbReference>
<evidence type="ECO:0000256" key="5">
    <source>
        <dbReference type="ARBA" id="ARBA00022827"/>
    </source>
</evidence>
<keyword evidence="10" id="KW-1185">Reference proteome</keyword>
<dbReference type="InterPro" id="IPR002938">
    <property type="entry name" value="FAD-bd"/>
</dbReference>
<sequence length="401" mass="43266">MNSHCDVCVVGNGAIGKVTALGLAQAGVKTNLLVPFSGSQNSISPSRTADWDVRVYALNQIARDLLAAIKVWDAMDATRIAPVDAMIVNGDGKSRSGKLTFDAYGARVKELAWIVEDANLNQALDAALKFAPNLHIVAGKAVKLSSDSDRATIELESGSQIHASLVVGADGGQSWVRGQCGIGIDYRPYHQKAIVTNFSCEKPHHGAAWQWFTSHSGIIALLPLPGQRISLVWSAPENLAETLMQESLDGLARRIEELPGQPFGRLTPLQPEVKKSFPLALIRPHAITASRVALVGDAAHVVHPLAGHGMNLGFADVNALLQLINEHGPSGDYGDDRLLGRYARARKEDILLMQLATDGLERLFATELEPVSFLRNAGLNLIDKFPFIKRRLISHALRGAN</sequence>
<organism evidence="9 10">
    <name type="scientific">Keguizhuia sedimenti</name>
    <dbReference type="NCBI Taxonomy" id="3064264"/>
    <lineage>
        <taxon>Bacteria</taxon>
        <taxon>Pseudomonadati</taxon>
        <taxon>Pseudomonadota</taxon>
        <taxon>Betaproteobacteria</taxon>
        <taxon>Burkholderiales</taxon>
        <taxon>Oxalobacteraceae</taxon>
        <taxon>Keguizhuia</taxon>
    </lineage>
</organism>